<proteinExistence type="inferred from homology"/>
<evidence type="ECO:0000256" key="8">
    <source>
        <dbReference type="RuleBase" id="RU004005"/>
    </source>
</evidence>
<keyword evidence="3 7" id="KW-0694">RNA-binding</keyword>
<dbReference type="GO" id="GO:0019843">
    <property type="term" value="F:rRNA binding"/>
    <property type="evidence" value="ECO:0007669"/>
    <property type="project" value="UniProtKB-UniRule"/>
</dbReference>
<dbReference type="Pfam" id="PF00237">
    <property type="entry name" value="Ribosomal_L22"/>
    <property type="match status" value="1"/>
</dbReference>
<dbReference type="GO" id="GO:0022625">
    <property type="term" value="C:cytosolic large ribosomal subunit"/>
    <property type="evidence" value="ECO:0007669"/>
    <property type="project" value="TreeGrafter"/>
</dbReference>
<dbReference type="FunFam" id="3.90.470.10:FF:000001">
    <property type="entry name" value="50S ribosomal protein L22"/>
    <property type="match status" value="1"/>
</dbReference>
<dbReference type="GO" id="GO:0006412">
    <property type="term" value="P:translation"/>
    <property type="evidence" value="ECO:0007669"/>
    <property type="project" value="UniProtKB-UniRule"/>
</dbReference>
<dbReference type="InterPro" id="IPR001063">
    <property type="entry name" value="Ribosomal_uL22"/>
</dbReference>
<name>A0A486XHA8_9GAMM</name>
<evidence type="ECO:0000256" key="10">
    <source>
        <dbReference type="RuleBase" id="RU004008"/>
    </source>
</evidence>
<comment type="subunit">
    <text evidence="7 9">Part of the 50S ribosomal subunit.</text>
</comment>
<evidence type="ECO:0000256" key="7">
    <source>
        <dbReference type="HAMAP-Rule" id="MF_01331"/>
    </source>
</evidence>
<dbReference type="GO" id="GO:0003735">
    <property type="term" value="F:structural constituent of ribosome"/>
    <property type="evidence" value="ECO:0007669"/>
    <property type="project" value="InterPro"/>
</dbReference>
<protein>
    <recommendedName>
        <fullName evidence="6 7">Large ribosomal subunit protein uL22</fullName>
    </recommendedName>
</protein>
<dbReference type="SUPFAM" id="SSF54843">
    <property type="entry name" value="Ribosomal protein L22"/>
    <property type="match status" value="1"/>
</dbReference>
<dbReference type="EMBL" id="CAAJGR010000041">
    <property type="protein sequence ID" value="VHO00442.1"/>
    <property type="molecule type" value="Genomic_DNA"/>
</dbReference>
<evidence type="ECO:0000256" key="5">
    <source>
        <dbReference type="ARBA" id="ARBA00023274"/>
    </source>
</evidence>
<accession>A0A486XHA8</accession>
<comment type="function">
    <text evidence="7">The globular domain of the protein is located near the polypeptide exit tunnel on the outside of the subunit, while an extended beta-hairpin is found that lines the wall of the exit tunnel in the center of the 70S ribosome.</text>
</comment>
<evidence type="ECO:0000256" key="2">
    <source>
        <dbReference type="ARBA" id="ARBA00022730"/>
    </source>
</evidence>
<dbReference type="InterPro" id="IPR005727">
    <property type="entry name" value="Ribosomal_uL22_bac/chlpt-type"/>
</dbReference>
<dbReference type="NCBIfam" id="TIGR01044">
    <property type="entry name" value="rplV_bact"/>
    <property type="match status" value="1"/>
</dbReference>
<evidence type="ECO:0000313" key="11">
    <source>
        <dbReference type="EMBL" id="VHO00442.1"/>
    </source>
</evidence>
<dbReference type="CDD" id="cd00336">
    <property type="entry name" value="Ribosomal_L22"/>
    <property type="match status" value="1"/>
</dbReference>
<organism evidence="11">
    <name type="scientific">Rheinheimera sp. BAL341</name>
    <dbReference type="NCBI Taxonomy" id="1708203"/>
    <lineage>
        <taxon>Bacteria</taxon>
        <taxon>Pseudomonadati</taxon>
        <taxon>Pseudomonadota</taxon>
        <taxon>Gammaproteobacteria</taxon>
        <taxon>Chromatiales</taxon>
        <taxon>Chromatiaceae</taxon>
        <taxon>Rheinheimera</taxon>
    </lineage>
</organism>
<evidence type="ECO:0000256" key="4">
    <source>
        <dbReference type="ARBA" id="ARBA00022980"/>
    </source>
</evidence>
<dbReference type="HAMAP" id="MF_01331_B">
    <property type="entry name" value="Ribosomal_uL22_B"/>
    <property type="match status" value="1"/>
</dbReference>
<evidence type="ECO:0000256" key="9">
    <source>
        <dbReference type="RuleBase" id="RU004006"/>
    </source>
</evidence>
<dbReference type="PROSITE" id="PS00464">
    <property type="entry name" value="RIBOSOMAL_L22"/>
    <property type="match status" value="1"/>
</dbReference>
<evidence type="ECO:0000256" key="3">
    <source>
        <dbReference type="ARBA" id="ARBA00022884"/>
    </source>
</evidence>
<sequence length="110" mass="12059">MQALAKHKFARSSAQKTRLVADQVRGLSVDKALNVLTYSPKKAAELVKKVLLSAIANAEHNEGADIDTLKVKTIFIDEGPSMKRIKPRAKGRADRIVKRTSHITVVVADN</sequence>
<evidence type="ECO:0000256" key="1">
    <source>
        <dbReference type="ARBA" id="ARBA00009451"/>
    </source>
</evidence>
<dbReference type="AlphaFoldDB" id="A0A486XHA8"/>
<gene>
    <name evidence="7" type="primary">rplV</name>
    <name evidence="11" type="ORF">BAL341_142</name>
</gene>
<keyword evidence="2 7" id="KW-0699">rRNA-binding</keyword>
<dbReference type="InterPro" id="IPR018260">
    <property type="entry name" value="Ribosomal_uL22_CS"/>
</dbReference>
<comment type="similarity">
    <text evidence="1 7 8">Belongs to the universal ribosomal protein uL22 family.</text>
</comment>
<reference evidence="11" key="1">
    <citation type="submission" date="2019-04" db="EMBL/GenBank/DDBJ databases">
        <authorList>
            <person name="Brambilla D."/>
        </authorList>
    </citation>
    <scope>NUCLEOTIDE SEQUENCE</scope>
    <source>
        <strain evidence="11">BAL1</strain>
    </source>
</reference>
<comment type="function">
    <text evidence="7 10">This protein binds specifically to 23S rRNA; its binding is stimulated by other ribosomal proteins, e.g., L4, L17, and L20. It is important during the early stages of 50S assembly. It makes multiple contacts with different domains of the 23S rRNA in the assembled 50S subunit and ribosome.</text>
</comment>
<dbReference type="PANTHER" id="PTHR13501">
    <property type="entry name" value="CHLOROPLAST 50S RIBOSOMAL PROTEIN L22-RELATED"/>
    <property type="match status" value="1"/>
</dbReference>
<keyword evidence="5 7" id="KW-0687">Ribonucleoprotein</keyword>
<keyword evidence="4 7" id="KW-0689">Ribosomal protein</keyword>
<dbReference type="InterPro" id="IPR036394">
    <property type="entry name" value="Ribosomal_uL22_sf"/>
</dbReference>
<dbReference type="PANTHER" id="PTHR13501:SF8">
    <property type="entry name" value="LARGE RIBOSOMAL SUBUNIT PROTEIN UL22M"/>
    <property type="match status" value="1"/>
</dbReference>
<dbReference type="InterPro" id="IPR047867">
    <property type="entry name" value="Ribosomal_uL22_bac/org-type"/>
</dbReference>
<dbReference type="Gene3D" id="3.90.470.10">
    <property type="entry name" value="Ribosomal protein L22/L17"/>
    <property type="match status" value="1"/>
</dbReference>
<evidence type="ECO:0000256" key="6">
    <source>
        <dbReference type="ARBA" id="ARBA00035207"/>
    </source>
</evidence>